<organism evidence="1 2">
    <name type="scientific">Thelohanellus kitauei</name>
    <name type="common">Myxosporean</name>
    <dbReference type="NCBI Taxonomy" id="669202"/>
    <lineage>
        <taxon>Eukaryota</taxon>
        <taxon>Metazoa</taxon>
        <taxon>Cnidaria</taxon>
        <taxon>Myxozoa</taxon>
        <taxon>Myxosporea</taxon>
        <taxon>Bivalvulida</taxon>
        <taxon>Platysporina</taxon>
        <taxon>Myxobolidae</taxon>
        <taxon>Thelohanellus</taxon>
    </lineage>
</organism>
<dbReference type="OrthoDB" id="277235at2759"/>
<reference evidence="1 2" key="1">
    <citation type="journal article" date="2014" name="Genome Biol. Evol.">
        <title>The genome of the myxosporean Thelohanellus kitauei shows adaptations to nutrient acquisition within its fish host.</title>
        <authorList>
            <person name="Yang Y."/>
            <person name="Xiong J."/>
            <person name="Zhou Z."/>
            <person name="Huo F."/>
            <person name="Miao W."/>
            <person name="Ran C."/>
            <person name="Liu Y."/>
            <person name="Zhang J."/>
            <person name="Feng J."/>
            <person name="Wang M."/>
            <person name="Wang M."/>
            <person name="Wang L."/>
            <person name="Yao B."/>
        </authorList>
    </citation>
    <scope>NUCLEOTIDE SEQUENCE [LARGE SCALE GENOMIC DNA]</scope>
    <source>
        <strain evidence="1">Wuqing</strain>
    </source>
</reference>
<dbReference type="EMBL" id="JWZT01004052">
    <property type="protein sequence ID" value="KII64967.1"/>
    <property type="molecule type" value="Genomic_DNA"/>
</dbReference>
<accession>A0A0C2MTC7</accession>
<sequence>MYIREIRRITGGPNSLCREAYLKSMSGQKESCRLVRKALAEWSIKDEIDCESYKVADSERIFHLALKCLSYLSNHISSTKAQVLEEYNLEIDEIMDIGNGSETIRTMVDNACEECQENIKMSKSLYFKCPNDMIVGFQSITDHPDRAGNTEFPMKFGHIVAATFLRPFAGVSANQDIQDLAHSLALHACGMMPQYILPREHSVYDCDAFIHQPFMRVQEKIVNEILHEEQVEIVEFYRDECLS</sequence>
<dbReference type="Gene3D" id="3.30.479.20">
    <property type="entry name" value="Elongation factor Ts, dimerisation domain"/>
    <property type="match status" value="1"/>
</dbReference>
<dbReference type="InterPro" id="IPR036402">
    <property type="entry name" value="EF-Ts_dimer_sf"/>
</dbReference>
<dbReference type="SUPFAM" id="SSF54713">
    <property type="entry name" value="Elongation factor Ts (EF-Ts), dimerisation domain"/>
    <property type="match status" value="1"/>
</dbReference>
<comment type="caution">
    <text evidence="1">The sequence shown here is derived from an EMBL/GenBank/DDBJ whole genome shotgun (WGS) entry which is preliminary data.</text>
</comment>
<name>A0A0C2MTC7_THEKT</name>
<evidence type="ECO:0000313" key="2">
    <source>
        <dbReference type="Proteomes" id="UP000031668"/>
    </source>
</evidence>
<keyword evidence="2" id="KW-1185">Reference proteome</keyword>
<evidence type="ECO:0000313" key="1">
    <source>
        <dbReference type="EMBL" id="KII64967.1"/>
    </source>
</evidence>
<proteinExistence type="predicted"/>
<gene>
    <name evidence="1" type="ORF">RF11_06855</name>
</gene>
<dbReference type="AlphaFoldDB" id="A0A0C2MTC7"/>
<dbReference type="Proteomes" id="UP000031668">
    <property type="component" value="Unassembled WGS sequence"/>
</dbReference>
<protein>
    <submittedName>
        <fullName evidence="1">Uncharacterized protein</fullName>
    </submittedName>
</protein>